<keyword evidence="2" id="KW-0812">Transmembrane</keyword>
<feature type="region of interest" description="Disordered" evidence="1">
    <location>
        <begin position="1"/>
        <end position="20"/>
    </location>
</feature>
<dbReference type="Pfam" id="PF03168">
    <property type="entry name" value="LEA_2"/>
    <property type="match status" value="1"/>
</dbReference>
<reference evidence="5" key="1">
    <citation type="submission" date="2025-08" db="UniProtKB">
        <authorList>
            <consortium name="RefSeq"/>
        </authorList>
    </citation>
    <scope>IDENTIFICATION</scope>
    <source>
        <tissue evidence="5">Fruit stalk</tissue>
    </source>
</reference>
<dbReference type="RefSeq" id="XP_022734270.1">
    <property type="nucleotide sequence ID" value="XM_022878535.1"/>
</dbReference>
<dbReference type="GeneID" id="111287861"/>
<evidence type="ECO:0000256" key="1">
    <source>
        <dbReference type="SAM" id="MobiDB-lite"/>
    </source>
</evidence>
<name>A0A6P5Y1K0_DURZI</name>
<dbReference type="AlphaFoldDB" id="A0A6P5Y1K0"/>
<dbReference type="InterPro" id="IPR055301">
    <property type="entry name" value="Lea14-like_2"/>
</dbReference>
<keyword evidence="2" id="KW-0472">Membrane</keyword>
<feature type="transmembrane region" description="Helical" evidence="2">
    <location>
        <begin position="34"/>
        <end position="57"/>
    </location>
</feature>
<dbReference type="KEGG" id="dzi:111287861"/>
<evidence type="ECO:0000313" key="5">
    <source>
        <dbReference type="RefSeq" id="XP_022734270.1"/>
    </source>
</evidence>
<evidence type="ECO:0000259" key="3">
    <source>
        <dbReference type="Pfam" id="PF03168"/>
    </source>
</evidence>
<keyword evidence="4" id="KW-1185">Reference proteome</keyword>
<dbReference type="Proteomes" id="UP000515121">
    <property type="component" value="Unplaced"/>
</dbReference>
<organism evidence="4 5">
    <name type="scientific">Durio zibethinus</name>
    <name type="common">Durian</name>
    <dbReference type="NCBI Taxonomy" id="66656"/>
    <lineage>
        <taxon>Eukaryota</taxon>
        <taxon>Viridiplantae</taxon>
        <taxon>Streptophyta</taxon>
        <taxon>Embryophyta</taxon>
        <taxon>Tracheophyta</taxon>
        <taxon>Spermatophyta</taxon>
        <taxon>Magnoliopsida</taxon>
        <taxon>eudicotyledons</taxon>
        <taxon>Gunneridae</taxon>
        <taxon>Pentapetalae</taxon>
        <taxon>rosids</taxon>
        <taxon>malvids</taxon>
        <taxon>Malvales</taxon>
        <taxon>Malvaceae</taxon>
        <taxon>Helicteroideae</taxon>
        <taxon>Durio</taxon>
    </lineage>
</organism>
<proteinExistence type="predicted"/>
<accession>A0A6P5Y1K0</accession>
<sequence>MEVESLRSRNGKSMAQPGNTAASGIKRRLRLRNICFGVMGVLIFIIILIVILAFTVFKAKRPVTTIDSVSLSNLKVSLDLARLQVLLNATLDVDLSIKNPNKVGFKYKDSTAQLNYRGQQVGEVPIPAGKISADETVPMNLTLTVMADRLISDSKFLSDVRGGELPLNTFTKIAGKVNVLNMFKIHVVSSTSCNFIVFLSNSSVGDQDCKYKTNL</sequence>
<dbReference type="Gene3D" id="2.60.40.1820">
    <property type="match status" value="1"/>
</dbReference>
<protein>
    <submittedName>
        <fullName evidence="5">Late embryogenesis abundant protein At1g64065-like</fullName>
    </submittedName>
</protein>
<dbReference type="OrthoDB" id="1929523at2759"/>
<evidence type="ECO:0000313" key="4">
    <source>
        <dbReference type="Proteomes" id="UP000515121"/>
    </source>
</evidence>
<keyword evidence="2" id="KW-1133">Transmembrane helix</keyword>
<dbReference type="PANTHER" id="PTHR31852">
    <property type="entry name" value="LATE EMBRYOGENESIS ABUNDANT (LEA) HYDROXYPROLINE-RICH GLYCOPROTEIN FAMILY"/>
    <property type="match status" value="1"/>
</dbReference>
<dbReference type="InterPro" id="IPR004864">
    <property type="entry name" value="LEA_2"/>
</dbReference>
<dbReference type="SUPFAM" id="SSF117070">
    <property type="entry name" value="LEA14-like"/>
    <property type="match status" value="1"/>
</dbReference>
<gene>
    <name evidence="5" type="primary">LOC111287861</name>
</gene>
<feature type="domain" description="Late embryogenesis abundant protein LEA-2 subgroup" evidence="3">
    <location>
        <begin position="95"/>
        <end position="187"/>
    </location>
</feature>
<feature type="compositionally biased region" description="Polar residues" evidence="1">
    <location>
        <begin position="11"/>
        <end position="20"/>
    </location>
</feature>
<evidence type="ECO:0000256" key="2">
    <source>
        <dbReference type="SAM" id="Phobius"/>
    </source>
</evidence>